<protein>
    <recommendedName>
        <fullName evidence="3">Serine-threonine/tyrosine-protein kinase catalytic domain-containing protein</fullName>
    </recommendedName>
</protein>
<dbReference type="InterPro" id="IPR001245">
    <property type="entry name" value="Ser-Thr/Tyr_kinase_cat_dom"/>
</dbReference>
<dbReference type="Proteomes" id="UP000887116">
    <property type="component" value="Unassembled WGS sequence"/>
</dbReference>
<sequence length="81" mass="9449">MYGLFAIMVWEIFSKAELPYADMTNEDIIQQIYVGKLTLSIPENMPSKLVKLMERCWSQNPNERPFFPEIAEIFSELFIAA</sequence>
<gene>
    <name evidence="4" type="ORF">TNCT_541121</name>
</gene>
<feature type="domain" description="Serine-threonine/tyrosine-protein kinase catalytic" evidence="3">
    <location>
        <begin position="5"/>
        <end position="72"/>
    </location>
</feature>
<proteinExistence type="predicted"/>
<keyword evidence="5" id="KW-1185">Reference proteome</keyword>
<evidence type="ECO:0000313" key="5">
    <source>
        <dbReference type="Proteomes" id="UP000887116"/>
    </source>
</evidence>
<comment type="caution">
    <text evidence="4">The sequence shown here is derived from an EMBL/GenBank/DDBJ whole genome shotgun (WGS) entry which is preliminary data.</text>
</comment>
<dbReference type="SUPFAM" id="SSF56112">
    <property type="entry name" value="Protein kinase-like (PK-like)"/>
    <property type="match status" value="1"/>
</dbReference>
<dbReference type="EMBL" id="BMAO01035482">
    <property type="protein sequence ID" value="GFR03940.1"/>
    <property type="molecule type" value="Genomic_DNA"/>
</dbReference>
<dbReference type="OrthoDB" id="6415273at2759"/>
<keyword evidence="1" id="KW-0547">Nucleotide-binding</keyword>
<evidence type="ECO:0000313" key="4">
    <source>
        <dbReference type="EMBL" id="GFR03940.1"/>
    </source>
</evidence>
<dbReference type="InterPro" id="IPR011009">
    <property type="entry name" value="Kinase-like_dom_sf"/>
</dbReference>
<dbReference type="InterPro" id="IPR050198">
    <property type="entry name" value="Non-receptor_tyrosine_kinases"/>
</dbReference>
<evidence type="ECO:0000259" key="3">
    <source>
        <dbReference type="Pfam" id="PF07714"/>
    </source>
</evidence>
<dbReference type="PANTHER" id="PTHR24418">
    <property type="entry name" value="TYROSINE-PROTEIN KINASE"/>
    <property type="match status" value="1"/>
</dbReference>
<dbReference type="Pfam" id="PF07714">
    <property type="entry name" value="PK_Tyr_Ser-Thr"/>
    <property type="match status" value="1"/>
</dbReference>
<dbReference type="GO" id="GO:0004672">
    <property type="term" value="F:protein kinase activity"/>
    <property type="evidence" value="ECO:0007669"/>
    <property type="project" value="InterPro"/>
</dbReference>
<dbReference type="GO" id="GO:0005524">
    <property type="term" value="F:ATP binding"/>
    <property type="evidence" value="ECO:0007669"/>
    <property type="project" value="UniProtKB-KW"/>
</dbReference>
<evidence type="ECO:0000256" key="2">
    <source>
        <dbReference type="ARBA" id="ARBA00022840"/>
    </source>
</evidence>
<dbReference type="Gene3D" id="1.10.510.10">
    <property type="entry name" value="Transferase(Phosphotransferase) domain 1"/>
    <property type="match status" value="1"/>
</dbReference>
<dbReference type="AlphaFoldDB" id="A0A8X6LBT5"/>
<organism evidence="4 5">
    <name type="scientific">Trichonephila clavata</name>
    <name type="common">Joro spider</name>
    <name type="synonym">Nephila clavata</name>
    <dbReference type="NCBI Taxonomy" id="2740835"/>
    <lineage>
        <taxon>Eukaryota</taxon>
        <taxon>Metazoa</taxon>
        <taxon>Ecdysozoa</taxon>
        <taxon>Arthropoda</taxon>
        <taxon>Chelicerata</taxon>
        <taxon>Arachnida</taxon>
        <taxon>Araneae</taxon>
        <taxon>Araneomorphae</taxon>
        <taxon>Entelegynae</taxon>
        <taxon>Araneoidea</taxon>
        <taxon>Nephilidae</taxon>
        <taxon>Trichonephila</taxon>
    </lineage>
</organism>
<reference evidence="4" key="1">
    <citation type="submission" date="2020-07" db="EMBL/GenBank/DDBJ databases">
        <title>Multicomponent nature underlies the extraordinary mechanical properties of spider dragline silk.</title>
        <authorList>
            <person name="Kono N."/>
            <person name="Nakamura H."/>
            <person name="Mori M."/>
            <person name="Yoshida Y."/>
            <person name="Ohtoshi R."/>
            <person name="Malay A.D."/>
            <person name="Moran D.A.P."/>
            <person name="Tomita M."/>
            <person name="Numata K."/>
            <person name="Arakawa K."/>
        </authorList>
    </citation>
    <scope>NUCLEOTIDE SEQUENCE</scope>
</reference>
<name>A0A8X6LBT5_TRICU</name>
<accession>A0A8X6LBT5</accession>
<evidence type="ECO:0000256" key="1">
    <source>
        <dbReference type="ARBA" id="ARBA00022741"/>
    </source>
</evidence>
<keyword evidence="2" id="KW-0067">ATP-binding</keyword>